<evidence type="ECO:0000313" key="2">
    <source>
        <dbReference type="Proteomes" id="UP000323506"/>
    </source>
</evidence>
<evidence type="ECO:0000313" key="1">
    <source>
        <dbReference type="EMBL" id="TYH31972.1"/>
    </source>
</evidence>
<dbReference type="EMBL" id="CM017688">
    <property type="protein sequence ID" value="TYH31972.1"/>
    <property type="molecule type" value="Genomic_DNA"/>
</dbReference>
<sequence length="104" mass="11987">MTYVKRVVKTTSILTHKTGGLTLAEIIYFGDHNPGDLSYDCRISSNPLNQKTRRRNPSLLINDNITIHFSIQVKICLLLTYLQSFTKTPMTYMRMCTTIFLQNL</sequence>
<accession>A0A5D2HP68</accession>
<dbReference type="AlphaFoldDB" id="A0A5D2HP68"/>
<reference evidence="1 2" key="1">
    <citation type="submission" date="2019-06" db="EMBL/GenBank/DDBJ databases">
        <title>WGS assembly of Gossypium darwinii.</title>
        <authorList>
            <person name="Chen Z.J."/>
            <person name="Sreedasyam A."/>
            <person name="Ando A."/>
            <person name="Song Q."/>
            <person name="De L."/>
            <person name="Hulse-Kemp A."/>
            <person name="Ding M."/>
            <person name="Ye W."/>
            <person name="Kirkbride R."/>
            <person name="Jenkins J."/>
            <person name="Plott C."/>
            <person name="Lovell J."/>
            <person name="Lin Y.-M."/>
            <person name="Vaughn R."/>
            <person name="Liu B."/>
            <person name="Li W."/>
            <person name="Simpson S."/>
            <person name="Scheffler B."/>
            <person name="Saski C."/>
            <person name="Grover C."/>
            <person name="Hu G."/>
            <person name="Conover J."/>
            <person name="Carlson J."/>
            <person name="Shu S."/>
            <person name="Boston L."/>
            <person name="Williams M."/>
            <person name="Peterson D."/>
            <person name="Mcgee K."/>
            <person name="Jones D."/>
            <person name="Wendel J."/>
            <person name="Stelly D."/>
            <person name="Grimwood J."/>
            <person name="Schmutz J."/>
        </authorList>
    </citation>
    <scope>NUCLEOTIDE SEQUENCE [LARGE SCALE GENOMIC DNA]</scope>
    <source>
        <strain evidence="1">1808015.09</strain>
    </source>
</reference>
<protein>
    <submittedName>
        <fullName evidence="1">Uncharacterized protein</fullName>
    </submittedName>
</protein>
<proteinExistence type="predicted"/>
<gene>
    <name evidence="1" type="ORF">ES288_A01G214200v1</name>
</gene>
<dbReference type="Proteomes" id="UP000323506">
    <property type="component" value="Chromosome A01"/>
</dbReference>
<name>A0A5D2HP68_GOSDA</name>
<organism evidence="1 2">
    <name type="scientific">Gossypium darwinii</name>
    <name type="common">Darwin's cotton</name>
    <name type="synonym">Gossypium barbadense var. darwinii</name>
    <dbReference type="NCBI Taxonomy" id="34276"/>
    <lineage>
        <taxon>Eukaryota</taxon>
        <taxon>Viridiplantae</taxon>
        <taxon>Streptophyta</taxon>
        <taxon>Embryophyta</taxon>
        <taxon>Tracheophyta</taxon>
        <taxon>Spermatophyta</taxon>
        <taxon>Magnoliopsida</taxon>
        <taxon>eudicotyledons</taxon>
        <taxon>Gunneridae</taxon>
        <taxon>Pentapetalae</taxon>
        <taxon>rosids</taxon>
        <taxon>malvids</taxon>
        <taxon>Malvales</taxon>
        <taxon>Malvaceae</taxon>
        <taxon>Malvoideae</taxon>
        <taxon>Gossypium</taxon>
    </lineage>
</organism>
<keyword evidence="2" id="KW-1185">Reference proteome</keyword>